<evidence type="ECO:0000313" key="1">
    <source>
        <dbReference type="EMBL" id="RRB17585.1"/>
    </source>
</evidence>
<accession>A0A3P1CW92</accession>
<dbReference type="EMBL" id="RQJP01000001">
    <property type="protein sequence ID" value="RRB17585.1"/>
    <property type="molecule type" value="Genomic_DNA"/>
</dbReference>
<proteinExistence type="predicted"/>
<sequence>MSFQTTPKEYSRLIKLVQGRYKALHALTLTRGQAECIYKYEADKNLESKDKDFLQWEEYDFEWATYKDILTSDQFEMYEADLKTRLRNYESALVEEDNRKFHEIEYNQSLLTILEEKILPDCLNQAAAVKLTGLFQETTKIDFLKAEYKRYLNATKKMLLVDHFRFARTCMPNLLKITLLQHKLDYIWPNYFQFNQWMDEPTRATATYLRQKLYYIQDKIYDHVKTKFAELTTLNEENYRRHWGDRNGPQVTFGPSTPEDRRDHLLMSLLLLDKDQYGWQE</sequence>
<protein>
    <submittedName>
        <fullName evidence="1">Uncharacterized protein</fullName>
    </submittedName>
</protein>
<comment type="caution">
    <text evidence="1">The sequence shown here is derived from an EMBL/GenBank/DDBJ whole genome shotgun (WGS) entry which is preliminary data.</text>
</comment>
<name>A0A3P1CW92_9BACT</name>
<dbReference type="AlphaFoldDB" id="A0A3P1CW92"/>
<dbReference type="OrthoDB" id="669883at2"/>
<gene>
    <name evidence="1" type="ORF">EHT87_04680</name>
</gene>
<dbReference type="Proteomes" id="UP000274271">
    <property type="component" value="Unassembled WGS sequence"/>
</dbReference>
<reference evidence="1 2" key="1">
    <citation type="submission" date="2018-11" db="EMBL/GenBank/DDBJ databases">
        <authorList>
            <person name="Zhou Z."/>
            <person name="Wang G."/>
        </authorList>
    </citation>
    <scope>NUCLEOTIDE SEQUENCE [LARGE SCALE GENOMIC DNA]</scope>
    <source>
        <strain evidence="1 2">KCTC42998</strain>
    </source>
</reference>
<keyword evidence="2" id="KW-1185">Reference proteome</keyword>
<dbReference type="RefSeq" id="WP_124904340.1">
    <property type="nucleotide sequence ID" value="NZ_RQJP01000001.1"/>
</dbReference>
<organism evidence="1 2">
    <name type="scientific">Larkinella knui</name>
    <dbReference type="NCBI Taxonomy" id="2025310"/>
    <lineage>
        <taxon>Bacteria</taxon>
        <taxon>Pseudomonadati</taxon>
        <taxon>Bacteroidota</taxon>
        <taxon>Cytophagia</taxon>
        <taxon>Cytophagales</taxon>
        <taxon>Spirosomataceae</taxon>
        <taxon>Larkinella</taxon>
    </lineage>
</organism>
<evidence type="ECO:0000313" key="2">
    <source>
        <dbReference type="Proteomes" id="UP000274271"/>
    </source>
</evidence>